<accession>A0A418SXK9</accession>
<feature type="transmembrane region" description="Helical" evidence="1">
    <location>
        <begin position="518"/>
        <end position="538"/>
    </location>
</feature>
<reference evidence="3" key="1">
    <citation type="submission" date="2018-09" db="EMBL/GenBank/DDBJ databases">
        <title>Acidovorax cavernicola nov. sp. isolated from Gruta de las Maravillas (Aracena, Spain).</title>
        <authorList>
            <person name="Jurado V."/>
            <person name="Gutierrez-Patricio S."/>
            <person name="Gonzalez-Pimentel J.L."/>
            <person name="Miller A.Z."/>
            <person name="Laiz L."/>
            <person name="Saiz-Jimenez C."/>
        </authorList>
    </citation>
    <scope>NUCLEOTIDE SEQUENCE [LARGE SCALE GENOMIC DNA]</scope>
    <source>
        <strain evidence="3">1011MAR3C25</strain>
    </source>
</reference>
<dbReference type="OrthoDB" id="9807350at2"/>
<dbReference type="SUPFAM" id="SSF82866">
    <property type="entry name" value="Multidrug efflux transporter AcrB transmembrane domain"/>
    <property type="match status" value="2"/>
</dbReference>
<dbReference type="PANTHER" id="PTHR32063">
    <property type="match status" value="1"/>
</dbReference>
<feature type="transmembrane region" description="Helical" evidence="1">
    <location>
        <begin position="836"/>
        <end position="856"/>
    </location>
</feature>
<dbReference type="Proteomes" id="UP000284202">
    <property type="component" value="Unassembled WGS sequence"/>
</dbReference>
<dbReference type="SUPFAM" id="SSF82693">
    <property type="entry name" value="Multidrug efflux transporter AcrB pore domain, PN1, PN2, PC1 and PC2 subdomains"/>
    <property type="match status" value="3"/>
</dbReference>
<dbReference type="PRINTS" id="PR00702">
    <property type="entry name" value="ACRIFLAVINRP"/>
</dbReference>
<sequence length="1018" mass="108887">MNMSTWSIRHPVPPIAIFLVLLVVGLYSFFKLPVTAMPNIDLPIVSVDIGQPGAAPSELTTQVIQPVEDSIASVTGVRHISSTATDSMASITVEFELETDSDRAVNDVKDAVSNVRGELPESISEPIVQRVDVTGYPILTYAVSDPTQSIEGLSKFVDDVIGRDLSTVDGVGKTTRIGGAEREIKVELDPDRLLAHGLTSADVSNQLRASNIDMGGGRGDLASTEYSIRALGGAATVGQLAATPVTIADGRTIRLDQLGDIIDGGSEARSFALLDGQPVVAFGVYRATGKSDLSAGDGAKARLDEIREQYPNTRITLIDDATTYTSSSYHSAMDTLYEGAALAVIVVFLFLRNWRATAIAAVALPLSIIPTFFVMQWLGFTLNGISLLGITLVTGILVDDAIVEIENIVRHIGMGSPPYEASEEAASEIGLTVIAISFSIVAVFAPVSFMGGISGQYFKQFGLTVAVSVLFSLLVARIITPMLAAYFIRGASHPADKPDGWIMRVLMSVLRWTMRHRWLTLFAGFGVFAMSIFSATLLPTEFIPASDIGRSQIEIEMPPGSTIEDTEDAVRRMYGRISDTPEVQSLFAYSDGSDVTSARLMINYGKKETRDRSQFELEDELKSMLADMPDMRINFQNEEGQSDFTISVLGATEESAALAAERLVDAMKKLPSLEGVTSSASLKRPEIQIVPKPDIAAQLGVTASDLATTLRIATLGDNEENLAKFNAGDEQIPIVVRLNEESRNDLMQVQNLRVPSSAGSVPIYTVADVTLSAGAAEIGRYDREFRTTVSANLAGGALLGPVNTQVAQLQQEIELPPGTSIQPAGDAEIMAEVFEAFATAMAAGIMLVYIVLVLLFHNFITPVTILLSLPLAIGGAIIALFLTGNSISMAVVIGFLMLMGIVTKNSIMLVEFALTSMAAGTHKYNAILDAVHKRARPIVMTTIAMTAGMVPSALATGEGGEFRAPMAIAVIGGLLLSTLLSLLFVPSLFSLIHGGQGRIFGWVARRMGLNRARDPLQE</sequence>
<dbReference type="SUPFAM" id="SSF82714">
    <property type="entry name" value="Multidrug efflux transporter AcrB TolC docking domain, DN and DC subdomains"/>
    <property type="match status" value="2"/>
</dbReference>
<gene>
    <name evidence="2" type="ORF">D3P04_08050</name>
</gene>
<dbReference type="PANTHER" id="PTHR32063:SF77">
    <property type="entry name" value="ACR FAMILY TRANSPORT PROTEIN"/>
    <property type="match status" value="1"/>
</dbReference>
<dbReference type="Gene3D" id="3.30.70.1430">
    <property type="entry name" value="Multidrug efflux transporter AcrB pore domain"/>
    <property type="match status" value="2"/>
</dbReference>
<feature type="transmembrane region" description="Helical" evidence="1">
    <location>
        <begin position="863"/>
        <end position="883"/>
    </location>
</feature>
<feature type="transmembrane region" description="Helical" evidence="1">
    <location>
        <begin position="335"/>
        <end position="351"/>
    </location>
</feature>
<dbReference type="InterPro" id="IPR001036">
    <property type="entry name" value="Acrflvin-R"/>
</dbReference>
<feature type="transmembrane region" description="Helical" evidence="1">
    <location>
        <begin position="385"/>
        <end position="409"/>
    </location>
</feature>
<dbReference type="Pfam" id="PF00873">
    <property type="entry name" value="ACR_tran"/>
    <property type="match status" value="1"/>
</dbReference>
<organism evidence="2 3">
    <name type="scientific">Paracoccus onubensis</name>
    <dbReference type="NCBI Taxonomy" id="1675788"/>
    <lineage>
        <taxon>Bacteria</taxon>
        <taxon>Pseudomonadati</taxon>
        <taxon>Pseudomonadota</taxon>
        <taxon>Alphaproteobacteria</taxon>
        <taxon>Rhodobacterales</taxon>
        <taxon>Paracoccaceae</taxon>
        <taxon>Paracoccus</taxon>
    </lineage>
</organism>
<feature type="transmembrane region" description="Helical" evidence="1">
    <location>
        <begin position="12"/>
        <end position="30"/>
    </location>
</feature>
<evidence type="ECO:0000313" key="2">
    <source>
        <dbReference type="EMBL" id="RJE85712.1"/>
    </source>
</evidence>
<dbReference type="Gene3D" id="1.20.1640.10">
    <property type="entry name" value="Multidrug efflux transporter AcrB transmembrane domain"/>
    <property type="match status" value="2"/>
</dbReference>
<keyword evidence="1" id="KW-0472">Membrane</keyword>
<evidence type="ECO:0000313" key="3">
    <source>
        <dbReference type="Proteomes" id="UP000284202"/>
    </source>
</evidence>
<dbReference type="EMBL" id="QZCG01000005">
    <property type="protein sequence ID" value="RJE85712.1"/>
    <property type="molecule type" value="Genomic_DNA"/>
</dbReference>
<feature type="transmembrane region" description="Helical" evidence="1">
    <location>
        <begin position="966"/>
        <end position="989"/>
    </location>
</feature>
<dbReference type="Gene3D" id="3.30.70.1320">
    <property type="entry name" value="Multidrug efflux transporter AcrB pore domain like"/>
    <property type="match status" value="1"/>
</dbReference>
<dbReference type="RefSeq" id="WP_119747695.1">
    <property type="nucleotide sequence ID" value="NZ_QZCG01000005.1"/>
</dbReference>
<dbReference type="GO" id="GO:0005886">
    <property type="term" value="C:plasma membrane"/>
    <property type="evidence" value="ECO:0007669"/>
    <property type="project" value="TreeGrafter"/>
</dbReference>
<dbReference type="AlphaFoldDB" id="A0A418SXK9"/>
<feature type="transmembrane region" description="Helical" evidence="1">
    <location>
        <begin position="429"/>
        <end position="449"/>
    </location>
</feature>
<dbReference type="InterPro" id="IPR027463">
    <property type="entry name" value="AcrB_DN_DC_subdom"/>
</dbReference>
<evidence type="ECO:0000256" key="1">
    <source>
        <dbReference type="SAM" id="Phobius"/>
    </source>
</evidence>
<feature type="transmembrane region" description="Helical" evidence="1">
    <location>
        <begin position="461"/>
        <end position="488"/>
    </location>
</feature>
<feature type="transmembrane region" description="Helical" evidence="1">
    <location>
        <begin position="889"/>
        <end position="914"/>
    </location>
</feature>
<comment type="caution">
    <text evidence="2">The sequence shown here is derived from an EMBL/GenBank/DDBJ whole genome shotgun (WGS) entry which is preliminary data.</text>
</comment>
<keyword evidence="1" id="KW-0812">Transmembrane</keyword>
<protein>
    <submittedName>
        <fullName evidence="2">Efflux RND transporter permease subunit</fullName>
    </submittedName>
</protein>
<name>A0A418SXK9_9RHOB</name>
<feature type="transmembrane region" description="Helical" evidence="1">
    <location>
        <begin position="935"/>
        <end position="954"/>
    </location>
</feature>
<dbReference type="Gene3D" id="3.30.70.1440">
    <property type="entry name" value="Multidrug efflux transporter AcrB pore domain"/>
    <property type="match status" value="1"/>
</dbReference>
<keyword evidence="1" id="KW-1133">Transmembrane helix</keyword>
<proteinExistence type="predicted"/>
<keyword evidence="3" id="KW-1185">Reference proteome</keyword>
<dbReference type="Gene3D" id="3.30.2090.10">
    <property type="entry name" value="Multidrug efflux transporter AcrB TolC docking domain, DN and DC subdomains"/>
    <property type="match status" value="2"/>
</dbReference>
<feature type="transmembrane region" description="Helical" evidence="1">
    <location>
        <begin position="358"/>
        <end position="379"/>
    </location>
</feature>
<dbReference type="GO" id="GO:0042910">
    <property type="term" value="F:xenobiotic transmembrane transporter activity"/>
    <property type="evidence" value="ECO:0007669"/>
    <property type="project" value="TreeGrafter"/>
</dbReference>